<dbReference type="InterPro" id="IPR011460">
    <property type="entry name" value="Lcl_C"/>
</dbReference>
<reference evidence="2 3" key="1">
    <citation type="journal article" date="2015" name="Genome Announc.">
        <title>Draft Genome Sequences of Marine Isolates of Thalassomonas viridans and Thalassomonas actiniarum.</title>
        <authorList>
            <person name="Olonade I."/>
            <person name="van Zyl L.J."/>
            <person name="Trindade M."/>
        </authorList>
    </citation>
    <scope>NUCLEOTIDE SEQUENCE [LARGE SCALE GENOMIC DNA]</scope>
    <source>
        <strain evidence="2 3">A5K-106</strain>
    </source>
</reference>
<keyword evidence="3" id="KW-1185">Reference proteome</keyword>
<proteinExistence type="predicted"/>
<protein>
    <submittedName>
        <fullName evidence="2">DUF1566 domain-containing protein</fullName>
    </submittedName>
</protein>
<feature type="domain" description="Lcl C-terminal" evidence="1">
    <location>
        <begin position="57"/>
        <end position="205"/>
    </location>
</feature>
<name>A0AAE9YS36_9GAMM</name>
<dbReference type="AlphaFoldDB" id="A0AAE9YS36"/>
<gene>
    <name evidence="2" type="ORF">SG35_003160</name>
</gene>
<reference evidence="2 3" key="2">
    <citation type="journal article" date="2022" name="Mar. Drugs">
        <title>Bioassay-Guided Fractionation Leads to the Detection of Cholic Acid Generated by the Rare Thalassomonas sp.</title>
        <authorList>
            <person name="Pheiffer F."/>
            <person name="Schneider Y.K."/>
            <person name="Hansen E.H."/>
            <person name="Andersen J.H."/>
            <person name="Isaksson J."/>
            <person name="Busche T."/>
            <person name="R C."/>
            <person name="Kalinowski J."/>
            <person name="Zyl L.V."/>
            <person name="Trindade M."/>
        </authorList>
    </citation>
    <scope>NUCLEOTIDE SEQUENCE [LARGE SCALE GENOMIC DNA]</scope>
    <source>
        <strain evidence="2 3">A5K-106</strain>
    </source>
</reference>
<evidence type="ECO:0000313" key="3">
    <source>
        <dbReference type="Proteomes" id="UP000032568"/>
    </source>
</evidence>
<evidence type="ECO:0000313" key="2">
    <source>
        <dbReference type="EMBL" id="WDD99687.1"/>
    </source>
</evidence>
<organism evidence="2 3">
    <name type="scientific">Thalassomonas actiniarum</name>
    <dbReference type="NCBI Taxonomy" id="485447"/>
    <lineage>
        <taxon>Bacteria</taxon>
        <taxon>Pseudomonadati</taxon>
        <taxon>Pseudomonadota</taxon>
        <taxon>Gammaproteobacteria</taxon>
        <taxon>Alteromonadales</taxon>
        <taxon>Colwelliaceae</taxon>
        <taxon>Thalassomonas</taxon>
    </lineage>
</organism>
<dbReference type="EMBL" id="CP059735">
    <property type="protein sequence ID" value="WDD99687.1"/>
    <property type="molecule type" value="Genomic_DNA"/>
</dbReference>
<dbReference type="RefSeq" id="WP_053043046.1">
    <property type="nucleotide sequence ID" value="NZ_CP059735.1"/>
</dbReference>
<accession>A0AAE9YS36</accession>
<dbReference type="KEGG" id="tact:SG35_003160"/>
<evidence type="ECO:0000259" key="1">
    <source>
        <dbReference type="Pfam" id="PF07603"/>
    </source>
</evidence>
<dbReference type="Pfam" id="PF07603">
    <property type="entry name" value="Lcl_C"/>
    <property type="match status" value="1"/>
</dbReference>
<dbReference type="Proteomes" id="UP000032568">
    <property type="component" value="Chromosome"/>
</dbReference>
<sequence length="209" mass="23387">MIFRFCILLVIATAVFGYNSLYPGERPSAQAALDSVRWQKLTAQGQPLAPWAGPWSCVLDKKSGLIWEVKTDNESIHDGYWSYSWFDGRAGKANKGDCYFESERCDTLDLIRRANQESQCGVAHWRLPTAAELQSLLYRQGKPGDALIDKGFFPQTKHGDYWSGEAQQPLTSSFRHLGYGALAVNFGTGETIALPYRNAAFVRLVSQLK</sequence>